<evidence type="ECO:0000313" key="2">
    <source>
        <dbReference type="EMBL" id="KJV07785.1"/>
    </source>
</evidence>
<dbReference type="AlphaFoldDB" id="A0A0F3ILY7"/>
<protein>
    <submittedName>
        <fullName evidence="2">Uncharacterized protein</fullName>
    </submittedName>
</protein>
<keyword evidence="3" id="KW-1185">Reference proteome</keyword>
<reference evidence="2 3" key="2">
    <citation type="journal article" date="2016" name="Microb. Ecol.">
        <title>Genome Characteristics of a Novel Type I Methanotroph (Sn10-6) Isolated from a Flooded Indian Rice Field.</title>
        <authorList>
            <person name="Rahalkar M.C."/>
            <person name="Pandit P.S."/>
            <person name="Dhakephalkar P.K."/>
            <person name="Pore S."/>
            <person name="Arora P."/>
            <person name="Kapse N."/>
        </authorList>
    </citation>
    <scope>NUCLEOTIDE SEQUENCE [LARGE SCALE GENOMIC DNA]</scope>
    <source>
        <strain evidence="2 3">Sn10-6</strain>
    </source>
</reference>
<feature type="transmembrane region" description="Helical" evidence="1">
    <location>
        <begin position="12"/>
        <end position="28"/>
    </location>
</feature>
<keyword evidence="1" id="KW-1133">Transmembrane helix</keyword>
<keyword evidence="1" id="KW-0472">Membrane</keyword>
<organism evidence="2 3">
    <name type="scientific">Methylocucumis oryzae</name>
    <dbReference type="NCBI Taxonomy" id="1632867"/>
    <lineage>
        <taxon>Bacteria</taxon>
        <taxon>Pseudomonadati</taxon>
        <taxon>Pseudomonadota</taxon>
        <taxon>Gammaproteobacteria</taxon>
        <taxon>Methylococcales</taxon>
        <taxon>Methylococcaceae</taxon>
        <taxon>Methylocucumis</taxon>
    </lineage>
</organism>
<dbReference type="Proteomes" id="UP000033684">
    <property type="component" value="Unassembled WGS sequence"/>
</dbReference>
<comment type="caution">
    <text evidence="2">The sequence shown here is derived from an EMBL/GenBank/DDBJ whole genome shotgun (WGS) entry which is preliminary data.</text>
</comment>
<keyword evidence="1" id="KW-0812">Transmembrane</keyword>
<accession>A0A0F3ILY7</accession>
<dbReference type="EMBL" id="LAJX01000017">
    <property type="protein sequence ID" value="KJV07785.1"/>
    <property type="molecule type" value="Genomic_DNA"/>
</dbReference>
<reference evidence="3" key="1">
    <citation type="submission" date="2015-03" db="EMBL/GenBank/DDBJ databases">
        <title>Draft genome sequence of a novel methanotroph (Sn10-6) isolated from flooded ricefield rhizosphere in India.</title>
        <authorList>
            <person name="Pandit P.S."/>
            <person name="Pore S.D."/>
            <person name="Arora P."/>
            <person name="Kapse N.G."/>
            <person name="Dhakephalkar P.K."/>
            <person name="Rahalkar M.C."/>
        </authorList>
    </citation>
    <scope>NUCLEOTIDE SEQUENCE [LARGE SCALE GENOMIC DNA]</scope>
    <source>
        <strain evidence="3">Sn10-6</strain>
    </source>
</reference>
<sequence length="69" mass="7532">MSEVKEDNSLWIIVGACIIGIVAVIAFLKSEKSAHLESGTAQQLQAETFANLEKRKTRNNASEEQKAGK</sequence>
<gene>
    <name evidence="2" type="ORF">VZ94_02380</name>
</gene>
<name>A0A0F3ILY7_9GAMM</name>
<dbReference type="OrthoDB" id="5572969at2"/>
<proteinExistence type="predicted"/>
<evidence type="ECO:0000256" key="1">
    <source>
        <dbReference type="SAM" id="Phobius"/>
    </source>
</evidence>
<evidence type="ECO:0000313" key="3">
    <source>
        <dbReference type="Proteomes" id="UP000033684"/>
    </source>
</evidence>
<dbReference type="RefSeq" id="WP_045778011.1">
    <property type="nucleotide sequence ID" value="NZ_LAJX01000017.1"/>
</dbReference>